<comment type="caution">
    <text evidence="2">The sequence shown here is derived from an EMBL/GenBank/DDBJ whole genome shotgun (WGS) entry which is preliminary data.</text>
</comment>
<proteinExistence type="predicted"/>
<dbReference type="InterPro" id="IPR013413">
    <property type="entry name" value="CRISPR-assoc_prot_NE0113"/>
</dbReference>
<reference evidence="2 3" key="1">
    <citation type="submission" date="2006-03" db="EMBL/GenBank/DDBJ databases">
        <authorList>
            <person name="Bartlett D.H."/>
            <person name="Valle G."/>
            <person name="Lauro F.M."/>
            <person name="Vezzi A."/>
            <person name="Simonato F."/>
            <person name="Eloe E."/>
            <person name="Vitulo N."/>
            <person name="Stratton T.K."/>
            <person name="D'angelo M."/>
            <person name="Ferriera S."/>
            <person name="Johnson J."/>
            <person name="Kravitz S."/>
            <person name="Beeson K."/>
            <person name="Sutton G."/>
            <person name="Rogers Y."/>
            <person name="Friedman R."/>
            <person name="Frazier M."/>
            <person name="Venter J.C."/>
        </authorList>
    </citation>
    <scope>NUCLEOTIDE SEQUENCE [LARGE SCALE GENOMIC DNA]</scope>
    <source>
        <strain evidence="2 3">3TCK</strain>
    </source>
</reference>
<name>Q1Z9S5_9GAMM</name>
<dbReference type="HOGENOM" id="CLU_050851_0_0_6"/>
<organism evidence="2 3">
    <name type="scientific">Photobacterium profundum 3TCK</name>
    <dbReference type="NCBI Taxonomy" id="314280"/>
    <lineage>
        <taxon>Bacteria</taxon>
        <taxon>Pseudomonadati</taxon>
        <taxon>Pseudomonadota</taxon>
        <taxon>Gammaproteobacteria</taxon>
        <taxon>Vibrionales</taxon>
        <taxon>Vibrionaceae</taxon>
        <taxon>Photobacterium</taxon>
    </lineage>
</organism>
<dbReference type="CDD" id="cd09741">
    <property type="entry name" value="Csx1_III-U"/>
    <property type="match status" value="1"/>
</dbReference>
<protein>
    <recommendedName>
        <fullName evidence="1">CRISPR system ring nuclease SSO2081-like domain-containing protein</fullName>
    </recommendedName>
</protein>
<evidence type="ECO:0000313" key="2">
    <source>
        <dbReference type="EMBL" id="EAS45767.1"/>
    </source>
</evidence>
<dbReference type="Pfam" id="PF09623">
    <property type="entry name" value="Cas_NE0113"/>
    <property type="match status" value="1"/>
</dbReference>
<dbReference type="InterPro" id="IPR019092">
    <property type="entry name" value="SSO2081-like_dom"/>
</dbReference>
<dbReference type="RefSeq" id="WP_006229072.1">
    <property type="nucleotide sequence ID" value="NZ_CH724134.1"/>
</dbReference>
<evidence type="ECO:0000259" key="1">
    <source>
        <dbReference type="Pfam" id="PF09623"/>
    </source>
</evidence>
<dbReference type="Proteomes" id="UP000003789">
    <property type="component" value="Unassembled WGS sequence"/>
</dbReference>
<feature type="domain" description="CRISPR system ring nuclease SSO2081-like" evidence="1">
    <location>
        <begin position="12"/>
        <end position="222"/>
    </location>
</feature>
<dbReference type="EMBL" id="AAPH01000001">
    <property type="protein sequence ID" value="EAS45767.1"/>
    <property type="molecule type" value="Genomic_DNA"/>
</dbReference>
<sequence length="376" mass="42272">MKNILLCTTGASPQVLTETLYGLYTQGKAFPDEMYVITTESSKAMLIDGLYKNGHLQALFDEYGMPEVVFNEGHIWVIEDDHGQPLSDAKGEADQAHMADFITRKVAELTADTNTAIYASIAGGRKTMAFYMGYAMSLLGREQDSLSHVFVNDEFEFVSDFYFPTLRDNWITGKKPGSLVNTKDAIVTLAEIPFVRMRKKFEHDLISQIEDASFSKTVAMMNSAEQLASAKISNKASTISVLGIDIKLTAKELALYQFITRESDKTIIVDRTFVESIEPSKAYLSVYALMKGDVRVYKTFGLEDEISWKEQDIALLKPMEKEFIQPIRTQVNGKLKKALPADVFEKVKIHSKRFSGGNTYWVSDDLEVIDTAYTKK</sequence>
<accession>Q1Z9S5</accession>
<evidence type="ECO:0000313" key="3">
    <source>
        <dbReference type="Proteomes" id="UP000003789"/>
    </source>
</evidence>
<gene>
    <name evidence="2" type="ORF">P3TCK_05301</name>
</gene>
<dbReference type="OrthoDB" id="9805822at2"/>
<dbReference type="AlphaFoldDB" id="Q1Z9S5"/>
<dbReference type="NCBIfam" id="TIGR02584">
    <property type="entry name" value="cas_NE0113"/>
    <property type="match status" value="1"/>
</dbReference>